<reference evidence="4" key="1">
    <citation type="journal article" date="2021" name="PeerJ">
        <title>Extensive microbial diversity within the chicken gut microbiome revealed by metagenomics and culture.</title>
        <authorList>
            <person name="Gilroy R."/>
            <person name="Ravi A."/>
            <person name="Getino M."/>
            <person name="Pursley I."/>
            <person name="Horton D.L."/>
            <person name="Alikhan N.F."/>
            <person name="Baker D."/>
            <person name="Gharbi K."/>
            <person name="Hall N."/>
            <person name="Watson M."/>
            <person name="Adriaenssens E.M."/>
            <person name="Foster-Nyarko E."/>
            <person name="Jarju S."/>
            <person name="Secka A."/>
            <person name="Antonio M."/>
            <person name="Oren A."/>
            <person name="Chaudhuri R.R."/>
            <person name="La Ragione R."/>
            <person name="Hildebrand F."/>
            <person name="Pallen M.J."/>
        </authorList>
    </citation>
    <scope>NUCLEOTIDE SEQUENCE</scope>
    <source>
        <strain evidence="4">ChiHecolR3B27-1887</strain>
    </source>
</reference>
<organism evidence="4 5">
    <name type="scientific">Candidatus Olsenella stercoravium</name>
    <dbReference type="NCBI Taxonomy" id="2838713"/>
    <lineage>
        <taxon>Bacteria</taxon>
        <taxon>Bacillati</taxon>
        <taxon>Actinomycetota</taxon>
        <taxon>Coriobacteriia</taxon>
        <taxon>Coriobacteriales</taxon>
        <taxon>Atopobiaceae</taxon>
        <taxon>Olsenella</taxon>
    </lineage>
</organism>
<name>A0A9D2DL99_9ACTN</name>
<dbReference type="Proteomes" id="UP000824029">
    <property type="component" value="Unassembled WGS sequence"/>
</dbReference>
<dbReference type="Pfam" id="PF16472">
    <property type="entry name" value="DUF5050"/>
    <property type="match status" value="1"/>
</dbReference>
<evidence type="ECO:0000259" key="3">
    <source>
        <dbReference type="Pfam" id="PF16472"/>
    </source>
</evidence>
<keyword evidence="1" id="KW-0812">Transmembrane</keyword>
<feature type="transmembrane region" description="Helical" evidence="1">
    <location>
        <begin position="46"/>
        <end position="69"/>
    </location>
</feature>
<protein>
    <submittedName>
        <fullName evidence="4">DUF5050 domain-containing protein</fullName>
    </submittedName>
</protein>
<accession>A0A9D2DL99</accession>
<evidence type="ECO:0000313" key="5">
    <source>
        <dbReference type="Proteomes" id="UP000824029"/>
    </source>
</evidence>
<gene>
    <name evidence="4" type="ORF">IAA22_08195</name>
</gene>
<dbReference type="SUPFAM" id="SSF82171">
    <property type="entry name" value="DPP6 N-terminal domain-like"/>
    <property type="match status" value="1"/>
</dbReference>
<evidence type="ECO:0000256" key="1">
    <source>
        <dbReference type="SAM" id="Phobius"/>
    </source>
</evidence>
<keyword evidence="1" id="KW-1133">Transmembrane helix</keyword>
<dbReference type="InterPro" id="IPR026870">
    <property type="entry name" value="Zinc_ribbon_dom"/>
</dbReference>
<proteinExistence type="predicted"/>
<dbReference type="AlphaFoldDB" id="A0A9D2DL99"/>
<reference evidence="4" key="2">
    <citation type="submission" date="2021-04" db="EMBL/GenBank/DDBJ databases">
        <authorList>
            <person name="Gilroy R."/>
        </authorList>
    </citation>
    <scope>NUCLEOTIDE SEQUENCE</scope>
    <source>
        <strain evidence="4">ChiHecolR3B27-1887</strain>
    </source>
</reference>
<feature type="domain" description="Prolow-density lipoprotein receptor-related protein 1-like beta-propeller" evidence="3">
    <location>
        <begin position="191"/>
        <end position="378"/>
    </location>
</feature>
<evidence type="ECO:0000313" key="4">
    <source>
        <dbReference type="EMBL" id="HIZ19070.1"/>
    </source>
</evidence>
<keyword evidence="1" id="KW-0472">Membrane</keyword>
<evidence type="ECO:0000259" key="2">
    <source>
        <dbReference type="Pfam" id="PF13240"/>
    </source>
</evidence>
<dbReference type="InterPro" id="IPR032485">
    <property type="entry name" value="LRP1-like_beta_prop"/>
</dbReference>
<dbReference type="Pfam" id="PF13240">
    <property type="entry name" value="Zn_Ribbon_1"/>
    <property type="match status" value="1"/>
</dbReference>
<comment type="caution">
    <text evidence="4">The sequence shown here is derived from an EMBL/GenBank/DDBJ whole genome shotgun (WGS) entry which is preliminary data.</text>
</comment>
<sequence>MFCPKCGEKNPDGARFCARCGAAIAAAGPVSGPVPAPPRRRSRVPLVAACAVAAVAVVVAAVLVLPGLLGGGRAAQERQASNAALNGGYKNTVVSSGDYDYLYSASVGGICRVKSDGSSAELIRPIDSAPYHVSALAIDGDTLYFALEGNAPSEIRSIQLDGTNEKSLVTLATEPNESATLTSEPNEFNQRVAQICVYDGALYVTSYVYDPYEMTCTWNVYTVHKDGSDIRQVFTLDGDYLAIQDLLVLPDAVYYLENGNGGDFYTLNAWDSDTNQVRALYTGTSAYASELCMVDGQLIFIERGSGSQQVMCFGTDGQEQKTLWSGEGAMIATVADGSVYLSVPNSDGSEGRSLLRVPLDGSAEQTVAQNLLNTSHSVSDVGGRLVVCENATETDDTSVLQAISMNYDGTDQVTYPLG</sequence>
<dbReference type="EMBL" id="DXBZ01000163">
    <property type="protein sequence ID" value="HIZ19070.1"/>
    <property type="molecule type" value="Genomic_DNA"/>
</dbReference>
<feature type="domain" description="Zinc-ribbon" evidence="2">
    <location>
        <begin position="2"/>
        <end position="23"/>
    </location>
</feature>